<dbReference type="Proteomes" id="UP000559182">
    <property type="component" value="Unassembled WGS sequence"/>
</dbReference>
<proteinExistence type="predicted"/>
<keyword evidence="2" id="KW-1133">Transmembrane helix</keyword>
<dbReference type="Gene3D" id="3.40.50.410">
    <property type="entry name" value="von Willebrand factor, type A domain"/>
    <property type="match status" value="1"/>
</dbReference>
<organism evidence="4 5">
    <name type="scientific">Flexivirga oryzae</name>
    <dbReference type="NCBI Taxonomy" id="1794944"/>
    <lineage>
        <taxon>Bacteria</taxon>
        <taxon>Bacillati</taxon>
        <taxon>Actinomycetota</taxon>
        <taxon>Actinomycetes</taxon>
        <taxon>Micrococcales</taxon>
        <taxon>Dermacoccaceae</taxon>
        <taxon>Flexivirga</taxon>
    </lineage>
</organism>
<evidence type="ECO:0000259" key="3">
    <source>
        <dbReference type="PROSITE" id="PS50234"/>
    </source>
</evidence>
<protein>
    <submittedName>
        <fullName evidence="4">Ca-activated chloride channel family protein</fullName>
    </submittedName>
</protein>
<keyword evidence="5" id="KW-1185">Reference proteome</keyword>
<accession>A0A839N9Y3</accession>
<keyword evidence="2" id="KW-0472">Membrane</keyword>
<comment type="caution">
    <text evidence="4">The sequence shown here is derived from an EMBL/GenBank/DDBJ whole genome shotgun (WGS) entry which is preliminary data.</text>
</comment>
<feature type="compositionally biased region" description="Polar residues" evidence="1">
    <location>
        <begin position="338"/>
        <end position="353"/>
    </location>
</feature>
<dbReference type="EMBL" id="JACHVQ010000004">
    <property type="protein sequence ID" value="MBB2894037.1"/>
    <property type="molecule type" value="Genomic_DNA"/>
</dbReference>
<feature type="domain" description="VWFA" evidence="3">
    <location>
        <begin position="1"/>
        <end position="174"/>
    </location>
</feature>
<sequence>MADPAGDGHSKIHDARQALTTMIDGMQDSTQVGMRVYGATAPPGKDTRQACSDSQQVVPVQPLDRAALKSAVKRYSPKGQTPTAYALQQAAKDLGTTGQRSIVLVSDGESTCSPDPCDTAKELAAKGIDLRVDVVGFKVGDKARKQLSCIASATGGKYFPASDTTGLTEALETTRTRAAQPFSISGKKITGTPTSSGAPEIGAGRWTDTVPADGETAKYYHLKHTMPNSDFLIGITSRPKVEDSQLQLSVSTADGTSCGSVWPMSIGFGKSSRDLLTGSLSTAATYSWKAACHTDDLILKIEQTNWGDDASGTPMQLSVIETPEPTNSSILKGDDRSTSATWQPMPTQDPQGTSVGGTGLSTATRLTPGTSTNLELIPGELKFFKVSATWGQQVQAVATAEQNPAYKTSSIREFNVDILSPVGGMASATSVDGMPKGDLGTLSHQRLLDDDGARVAATTVPIRLRNRTSYSDRAVGSSVAGDYYVVVGLSTTTSGTDTVRTPLKVDLQVATTGRPGQDAPRFAAGEGVRPGTGAAATDTSTSPVPPTSGSTGSRSSTAPSSSNSGGSTSTAPASSAGSVRAVGTEAGGVPVADDSGHTNWPLVGGLSGGAALLAIVGAGAAMALRRR</sequence>
<keyword evidence="2" id="KW-0812">Transmembrane</keyword>
<dbReference type="SMART" id="SM00327">
    <property type="entry name" value="VWA"/>
    <property type="match status" value="1"/>
</dbReference>
<evidence type="ECO:0000256" key="1">
    <source>
        <dbReference type="SAM" id="MobiDB-lite"/>
    </source>
</evidence>
<feature type="transmembrane region" description="Helical" evidence="2">
    <location>
        <begin position="600"/>
        <end position="624"/>
    </location>
</feature>
<dbReference type="InterPro" id="IPR036465">
    <property type="entry name" value="vWFA_dom_sf"/>
</dbReference>
<feature type="region of interest" description="Disordered" evidence="1">
    <location>
        <begin position="324"/>
        <end position="367"/>
    </location>
</feature>
<evidence type="ECO:0000313" key="4">
    <source>
        <dbReference type="EMBL" id="MBB2894037.1"/>
    </source>
</evidence>
<dbReference type="Pfam" id="PF00092">
    <property type="entry name" value="VWA"/>
    <property type="match status" value="1"/>
</dbReference>
<gene>
    <name evidence="4" type="ORF">FHU39_004073</name>
</gene>
<name>A0A839N9Y3_9MICO</name>
<dbReference type="PROSITE" id="PS50234">
    <property type="entry name" value="VWFA"/>
    <property type="match status" value="1"/>
</dbReference>
<evidence type="ECO:0000256" key="2">
    <source>
        <dbReference type="SAM" id="Phobius"/>
    </source>
</evidence>
<feature type="region of interest" description="Disordered" evidence="1">
    <location>
        <begin position="509"/>
        <end position="580"/>
    </location>
</feature>
<dbReference type="SUPFAM" id="SSF53300">
    <property type="entry name" value="vWA-like"/>
    <property type="match status" value="1"/>
</dbReference>
<feature type="region of interest" description="Disordered" evidence="1">
    <location>
        <begin position="185"/>
        <end position="208"/>
    </location>
</feature>
<feature type="compositionally biased region" description="Low complexity" evidence="1">
    <location>
        <begin position="531"/>
        <end position="578"/>
    </location>
</feature>
<reference evidence="4 5" key="1">
    <citation type="submission" date="2020-08" db="EMBL/GenBank/DDBJ databases">
        <title>Sequencing the genomes of 1000 actinobacteria strains.</title>
        <authorList>
            <person name="Klenk H.-P."/>
        </authorList>
    </citation>
    <scope>NUCLEOTIDE SEQUENCE [LARGE SCALE GENOMIC DNA]</scope>
    <source>
        <strain evidence="4 5">DSM 105369</strain>
    </source>
</reference>
<dbReference type="InterPro" id="IPR002035">
    <property type="entry name" value="VWF_A"/>
</dbReference>
<evidence type="ECO:0000313" key="5">
    <source>
        <dbReference type="Proteomes" id="UP000559182"/>
    </source>
</evidence>
<dbReference type="AlphaFoldDB" id="A0A839N9Y3"/>